<proteinExistence type="predicted"/>
<dbReference type="InterPro" id="IPR036259">
    <property type="entry name" value="MFS_trans_sf"/>
</dbReference>
<dbReference type="Proteomes" id="UP000887566">
    <property type="component" value="Unplaced"/>
</dbReference>
<dbReference type="Pfam" id="PF00083">
    <property type="entry name" value="Sugar_tr"/>
    <property type="match status" value="1"/>
</dbReference>
<feature type="transmembrane region" description="Helical" evidence="5">
    <location>
        <begin position="7"/>
        <end position="24"/>
    </location>
</feature>
<feature type="transmembrane region" description="Helical" evidence="5">
    <location>
        <begin position="436"/>
        <end position="458"/>
    </location>
</feature>
<sequence>MASVTKTYLLAVVSIAIGASYQFFNFNIVNTSQTVVVSWINETYAARDGGRAMDAMTLTYLWSAVSSACLFGSIFGSLLTQPIAERLGRRYGLVLTSLTAIFGGCLCLLAKNVASPELLICARFILGLNVGACCGLAPLYLTEISPVKYRGAAGTAHMLAIALGDLSSMVLGLPQLLGTPSLWSFAFAWPIVPALIFLICLPFVPESPRYLLFAKNDLPRCRQSLEKLVHKDLVEQEVAVLIKEASRAHHQRSQSDQPVRSIDLFRHRWLRLPLLIAMLAMVGQQFTGCVAVFNYSTDIFIQARIPAETAKYCTVGIGLAYFLSVLPSPYFIEKVGRRPLALIQLGGCLVGLISLTALSFVQESSSADWLPYVNIGSLVFYMAVYGAGSPVPWLIASEMFSQEYRSAAVSISSMTSNLLAFAVSAFYLPFQRTVGVSWSFVPFIVVLSVAVVGIAILLPETKNRTIEEIVCEFRQRKRTLSIALGADDDDDAERRPLLIESDKPDEIPVEQVVVGVEVGLLKDVRPVKIKLTSEPESIDEAIQIDHIIWTTNEAENQQAIYCVGKMPASLMRFECVDCELLNITDMAEIFNNTKDITEKTGFPTIALENVPAQAMNIIWTGLRVVCQAGLNDTESESEIESSAAAVVEVRVANFDKPRVFTAEPSGYT</sequence>
<feature type="transmembrane region" description="Helical" evidence="5">
    <location>
        <begin position="407"/>
        <end position="430"/>
    </location>
</feature>
<dbReference type="InterPro" id="IPR020846">
    <property type="entry name" value="MFS_dom"/>
</dbReference>
<evidence type="ECO:0000313" key="8">
    <source>
        <dbReference type="WBParaSite" id="PSAMB.scaffold1387size32261.g12809.t1"/>
    </source>
</evidence>
<dbReference type="SUPFAM" id="SSF103473">
    <property type="entry name" value="MFS general substrate transporter"/>
    <property type="match status" value="1"/>
</dbReference>
<feature type="transmembrane region" description="Helical" evidence="5">
    <location>
        <begin position="117"/>
        <end position="141"/>
    </location>
</feature>
<dbReference type="PRINTS" id="PR00171">
    <property type="entry name" value="SUGRTRNSPORT"/>
</dbReference>
<dbReference type="GO" id="GO:0016020">
    <property type="term" value="C:membrane"/>
    <property type="evidence" value="ECO:0007669"/>
    <property type="project" value="UniProtKB-SubCell"/>
</dbReference>
<dbReference type="InterPro" id="IPR005828">
    <property type="entry name" value="MFS_sugar_transport-like"/>
</dbReference>
<feature type="transmembrane region" description="Helical" evidence="5">
    <location>
        <begin position="153"/>
        <end position="176"/>
    </location>
</feature>
<reference evidence="8" key="1">
    <citation type="submission" date="2022-11" db="UniProtKB">
        <authorList>
            <consortium name="WormBaseParasite"/>
        </authorList>
    </citation>
    <scope>IDENTIFICATION</scope>
</reference>
<dbReference type="AlphaFoldDB" id="A0A914UZC5"/>
<name>A0A914UZC5_9BILA</name>
<evidence type="ECO:0000256" key="4">
    <source>
        <dbReference type="ARBA" id="ARBA00023136"/>
    </source>
</evidence>
<dbReference type="InterPro" id="IPR005829">
    <property type="entry name" value="Sugar_transporter_CS"/>
</dbReference>
<evidence type="ECO:0000313" key="7">
    <source>
        <dbReference type="Proteomes" id="UP000887566"/>
    </source>
</evidence>
<dbReference type="Gene3D" id="1.20.1250.20">
    <property type="entry name" value="MFS general substrate transporter like domains"/>
    <property type="match status" value="1"/>
</dbReference>
<dbReference type="PROSITE" id="PS00217">
    <property type="entry name" value="SUGAR_TRANSPORT_2"/>
    <property type="match status" value="1"/>
</dbReference>
<feature type="transmembrane region" description="Helical" evidence="5">
    <location>
        <begin position="182"/>
        <end position="204"/>
    </location>
</feature>
<keyword evidence="2 5" id="KW-0812">Transmembrane</keyword>
<evidence type="ECO:0000256" key="1">
    <source>
        <dbReference type="ARBA" id="ARBA00004141"/>
    </source>
</evidence>
<keyword evidence="3 5" id="KW-1133">Transmembrane helix</keyword>
<dbReference type="PANTHER" id="PTHR23503:SF121">
    <property type="entry name" value="MAJOR FACILITATOR SUPERFAMILY (MFS) PROFILE DOMAIN-CONTAINING PROTEIN"/>
    <property type="match status" value="1"/>
</dbReference>
<dbReference type="NCBIfam" id="TIGR00879">
    <property type="entry name" value="SP"/>
    <property type="match status" value="1"/>
</dbReference>
<organism evidence="7 8">
    <name type="scientific">Plectus sambesii</name>
    <dbReference type="NCBI Taxonomy" id="2011161"/>
    <lineage>
        <taxon>Eukaryota</taxon>
        <taxon>Metazoa</taxon>
        <taxon>Ecdysozoa</taxon>
        <taxon>Nematoda</taxon>
        <taxon>Chromadorea</taxon>
        <taxon>Plectida</taxon>
        <taxon>Plectina</taxon>
        <taxon>Plectoidea</taxon>
        <taxon>Plectidae</taxon>
        <taxon>Plectus</taxon>
    </lineage>
</organism>
<dbReference type="GO" id="GO:0015149">
    <property type="term" value="F:hexose transmembrane transporter activity"/>
    <property type="evidence" value="ECO:0007669"/>
    <property type="project" value="TreeGrafter"/>
</dbReference>
<feature type="transmembrane region" description="Helical" evidence="5">
    <location>
        <begin position="372"/>
        <end position="395"/>
    </location>
</feature>
<feature type="transmembrane region" description="Helical" evidence="5">
    <location>
        <begin position="60"/>
        <end position="79"/>
    </location>
</feature>
<evidence type="ECO:0000256" key="2">
    <source>
        <dbReference type="ARBA" id="ARBA00022692"/>
    </source>
</evidence>
<evidence type="ECO:0000256" key="3">
    <source>
        <dbReference type="ARBA" id="ARBA00022989"/>
    </source>
</evidence>
<accession>A0A914UZC5</accession>
<keyword evidence="7" id="KW-1185">Reference proteome</keyword>
<feature type="transmembrane region" description="Helical" evidence="5">
    <location>
        <begin position="339"/>
        <end position="360"/>
    </location>
</feature>
<feature type="domain" description="Major facilitator superfamily (MFS) profile" evidence="6">
    <location>
        <begin position="11"/>
        <end position="462"/>
    </location>
</feature>
<dbReference type="PROSITE" id="PS50850">
    <property type="entry name" value="MFS"/>
    <property type="match status" value="1"/>
</dbReference>
<dbReference type="PANTHER" id="PTHR23503">
    <property type="entry name" value="SOLUTE CARRIER FAMILY 2"/>
    <property type="match status" value="1"/>
</dbReference>
<protein>
    <submittedName>
        <fullName evidence="8">Major facilitator superfamily (MFS) profile domain-containing protein</fullName>
    </submittedName>
</protein>
<dbReference type="InterPro" id="IPR045263">
    <property type="entry name" value="GLUT"/>
</dbReference>
<feature type="transmembrane region" description="Helical" evidence="5">
    <location>
        <begin position="91"/>
        <end position="111"/>
    </location>
</feature>
<evidence type="ECO:0000256" key="5">
    <source>
        <dbReference type="SAM" id="Phobius"/>
    </source>
</evidence>
<keyword evidence="4 5" id="KW-0472">Membrane</keyword>
<dbReference type="InterPro" id="IPR003663">
    <property type="entry name" value="Sugar/inositol_transpt"/>
</dbReference>
<dbReference type="WBParaSite" id="PSAMB.scaffold1387size32261.g12809.t1">
    <property type="protein sequence ID" value="PSAMB.scaffold1387size32261.g12809.t1"/>
    <property type="gene ID" value="PSAMB.scaffold1387size32261.g12809"/>
</dbReference>
<evidence type="ECO:0000259" key="6">
    <source>
        <dbReference type="PROSITE" id="PS50850"/>
    </source>
</evidence>
<feature type="transmembrane region" description="Helical" evidence="5">
    <location>
        <begin position="315"/>
        <end position="332"/>
    </location>
</feature>
<comment type="subcellular location">
    <subcellularLocation>
        <location evidence="1">Membrane</location>
        <topology evidence="1">Multi-pass membrane protein</topology>
    </subcellularLocation>
</comment>